<evidence type="ECO:0000313" key="2">
    <source>
        <dbReference type="Proteomes" id="UP000245638"/>
    </source>
</evidence>
<reference evidence="1 2" key="1">
    <citation type="journal article" date="2015" name="Appl. Environ. Microbiol.">
        <title>Nanoarchaeota, Their Sulfolobales Host, and Nanoarchaeota Virus Distribution across Yellowstone National Park Hot Springs.</title>
        <authorList>
            <person name="Munson-McGee J.H."/>
            <person name="Field E.K."/>
            <person name="Bateson M."/>
            <person name="Rooney C."/>
            <person name="Stepanauskas R."/>
            <person name="Young M.J."/>
        </authorList>
    </citation>
    <scope>NUCLEOTIDE SEQUENCE [LARGE SCALE GENOMIC DNA]</scope>
    <source>
        <strain evidence="1">SCGC AC-742_N10</strain>
    </source>
</reference>
<sequence>MRTETKALTLGVVAGIFLLSLVVSMDFVYFAPRTAVAYVVNDCAANIALIPNDHHLKSPCGYFAFINAQGDLEIKFGKVAPNSIEILSDIFYVKNNLNQPVRVTITVDAPKCASIYAFNTSNVNPQDLPDPSSITFVLGPGQEVPITLALVTADVPPGTTLTFMMYITATYNVGNGQ</sequence>
<dbReference type="Proteomes" id="UP000245638">
    <property type="component" value="Unassembled WGS sequence"/>
</dbReference>
<evidence type="ECO:0000313" key="1">
    <source>
        <dbReference type="EMBL" id="PVU76709.1"/>
    </source>
</evidence>
<dbReference type="EMBL" id="QEFD01000074">
    <property type="protein sequence ID" value="PVU76709.1"/>
    <property type="molecule type" value="Genomic_DNA"/>
</dbReference>
<dbReference type="AlphaFoldDB" id="A0A2T9X9E1"/>
<accession>A0A2T9X9E1</accession>
<gene>
    <name evidence="1" type="ORF">DDW13_02335</name>
</gene>
<organism evidence="1 2">
    <name type="scientific">Acidianus hospitalis</name>
    <dbReference type="NCBI Taxonomy" id="563177"/>
    <lineage>
        <taxon>Archaea</taxon>
        <taxon>Thermoproteota</taxon>
        <taxon>Thermoprotei</taxon>
        <taxon>Sulfolobales</taxon>
        <taxon>Sulfolobaceae</taxon>
        <taxon>Acidianus</taxon>
    </lineage>
</organism>
<comment type="caution">
    <text evidence="1">The sequence shown here is derived from an EMBL/GenBank/DDBJ whole genome shotgun (WGS) entry which is preliminary data.</text>
</comment>
<proteinExistence type="predicted"/>
<evidence type="ECO:0008006" key="3">
    <source>
        <dbReference type="Google" id="ProtNLM"/>
    </source>
</evidence>
<name>A0A2T9X9E1_9CREN</name>
<protein>
    <recommendedName>
        <fullName evidence="3">DUF1102 domain-containing protein</fullName>
    </recommendedName>
</protein>